<dbReference type="SMART" id="SM00409">
    <property type="entry name" value="IG"/>
    <property type="match status" value="3"/>
</dbReference>
<feature type="region of interest" description="Disordered" evidence="3">
    <location>
        <begin position="1"/>
        <end position="22"/>
    </location>
</feature>
<proteinExistence type="predicted"/>
<keyword evidence="1" id="KW-1015">Disulfide bond</keyword>
<keyword evidence="4" id="KW-0812">Transmembrane</keyword>
<feature type="compositionally biased region" description="Low complexity" evidence="3">
    <location>
        <begin position="1"/>
        <end position="10"/>
    </location>
</feature>
<dbReference type="InterPro" id="IPR013783">
    <property type="entry name" value="Ig-like_fold"/>
</dbReference>
<evidence type="ECO:0000256" key="3">
    <source>
        <dbReference type="SAM" id="MobiDB-lite"/>
    </source>
</evidence>
<keyword evidence="7" id="KW-1185">Reference proteome</keyword>
<protein>
    <submittedName>
        <fullName evidence="8">Signal-regulatory protein beta-1-like</fullName>
    </submittedName>
</protein>
<dbReference type="GeneID" id="106493210"/>
<dbReference type="Gene3D" id="2.60.40.10">
    <property type="entry name" value="Immunoglobulins"/>
    <property type="match status" value="3"/>
</dbReference>
<evidence type="ECO:0000256" key="1">
    <source>
        <dbReference type="ARBA" id="ARBA00023157"/>
    </source>
</evidence>
<dbReference type="InterPro" id="IPR013106">
    <property type="entry name" value="Ig_V-set"/>
</dbReference>
<dbReference type="InterPro" id="IPR003598">
    <property type="entry name" value="Ig_sub2"/>
</dbReference>
<dbReference type="RefSeq" id="XP_067163904.1">
    <property type="nucleotide sequence ID" value="XM_067307803.1"/>
</dbReference>
<keyword evidence="5" id="KW-0732">Signal</keyword>
<dbReference type="InterPro" id="IPR036179">
    <property type="entry name" value="Ig-like_dom_sf"/>
</dbReference>
<evidence type="ECO:0000259" key="6">
    <source>
        <dbReference type="PROSITE" id="PS50835"/>
    </source>
</evidence>
<dbReference type="SMART" id="SM00408">
    <property type="entry name" value="IGc2"/>
    <property type="match status" value="2"/>
</dbReference>
<evidence type="ECO:0000256" key="4">
    <source>
        <dbReference type="SAM" id="Phobius"/>
    </source>
</evidence>
<feature type="signal peptide" evidence="5">
    <location>
        <begin position="1"/>
        <end position="48"/>
    </location>
</feature>
<dbReference type="PROSITE" id="PS50835">
    <property type="entry name" value="IG_LIKE"/>
    <property type="match status" value="3"/>
</dbReference>
<dbReference type="PANTHER" id="PTHR19971">
    <property type="entry name" value="SIGNAL-REGULATORY PROTEIN BETA"/>
    <property type="match status" value="1"/>
</dbReference>
<reference evidence="8" key="1">
    <citation type="submission" date="2025-08" db="UniProtKB">
        <authorList>
            <consortium name="RefSeq"/>
        </authorList>
    </citation>
    <scope>IDENTIFICATION</scope>
    <source>
        <tissue evidence="8">Blood</tissue>
    </source>
</reference>
<gene>
    <name evidence="8" type="primary">LOC106493210</name>
</gene>
<feature type="domain" description="Ig-like" evidence="6">
    <location>
        <begin position="273"/>
        <end position="370"/>
    </location>
</feature>
<dbReference type="SUPFAM" id="SSF48726">
    <property type="entry name" value="Immunoglobulin"/>
    <property type="match status" value="3"/>
</dbReference>
<feature type="domain" description="Ig-like" evidence="6">
    <location>
        <begin position="52"/>
        <end position="142"/>
    </location>
</feature>
<feature type="chain" id="PRO_5045939749" evidence="5">
    <location>
        <begin position="49"/>
        <end position="422"/>
    </location>
</feature>
<dbReference type="InterPro" id="IPR003597">
    <property type="entry name" value="Ig_C1-set"/>
</dbReference>
<name>A0ABM4FG36_9AVES</name>
<evidence type="ECO:0000256" key="5">
    <source>
        <dbReference type="SAM" id="SignalP"/>
    </source>
</evidence>
<keyword evidence="4" id="KW-1133">Transmembrane helix</keyword>
<keyword evidence="2" id="KW-0325">Glycoprotein</keyword>
<keyword evidence="4" id="KW-0472">Membrane</keyword>
<dbReference type="SMART" id="SM00406">
    <property type="entry name" value="IGv"/>
    <property type="match status" value="1"/>
</dbReference>
<evidence type="ECO:0000256" key="2">
    <source>
        <dbReference type="ARBA" id="ARBA00023180"/>
    </source>
</evidence>
<feature type="transmembrane region" description="Helical" evidence="4">
    <location>
        <begin position="396"/>
        <end position="417"/>
    </location>
</feature>
<dbReference type="InterPro" id="IPR007110">
    <property type="entry name" value="Ig-like_dom"/>
</dbReference>
<dbReference type="InterPro" id="IPR051755">
    <property type="entry name" value="Ig-like_CS_Receptor"/>
</dbReference>
<sequence length="422" mass="45609">MGVPQSPRAGPGQGGRRRDVGHAMAAAARAPAPTCLLLLLLLCRGLGASSGPRTDRSIQLQQPQEEVSVSVGQTLTLRCSISGDDIAGPVKWLKALGSKNQTIYDQKVSPLPRVTRAVNESSTNLTIYISNVQVEDAGTYYCVKFRKGDEQDEVYLSGRGTKVLVRASPASMAVSGPEHRAEPGSSVRFTCTAGGFFPREIGVKWLKNGAPMTAPQPQVTAGQTNSYNMSSTAEVTLQAADVRSRLTCVVDHATLRTPLMRTYNLSNAVRVPPTVRVLTEPPNPVEVNKTVNFTCSVEGFYPDAVTLTWLENGMKANAGRRPRLRETSQGTFKLRSLLEVQATVEKNQSVFTCQVVHDSQSPVGSAVTLQIAVPAADRGASNQSLADKGQHLLSLYGLWIGLLLEKGIFGLVLFFLFKRRMQ</sequence>
<evidence type="ECO:0000313" key="8">
    <source>
        <dbReference type="RefSeq" id="XP_067163904.1"/>
    </source>
</evidence>
<evidence type="ECO:0000313" key="7">
    <source>
        <dbReference type="Proteomes" id="UP001652627"/>
    </source>
</evidence>
<organism evidence="7 8">
    <name type="scientific">Apteryx mantelli</name>
    <name type="common">North Island brown kiwi</name>
    <dbReference type="NCBI Taxonomy" id="2696672"/>
    <lineage>
        <taxon>Eukaryota</taxon>
        <taxon>Metazoa</taxon>
        <taxon>Chordata</taxon>
        <taxon>Craniata</taxon>
        <taxon>Vertebrata</taxon>
        <taxon>Euteleostomi</taxon>
        <taxon>Archelosauria</taxon>
        <taxon>Archosauria</taxon>
        <taxon>Dinosauria</taxon>
        <taxon>Saurischia</taxon>
        <taxon>Theropoda</taxon>
        <taxon>Coelurosauria</taxon>
        <taxon>Aves</taxon>
        <taxon>Palaeognathae</taxon>
        <taxon>Apterygiformes</taxon>
        <taxon>Apterygidae</taxon>
        <taxon>Apteryx</taxon>
    </lineage>
</organism>
<dbReference type="Proteomes" id="UP001652627">
    <property type="component" value="Chromosome 18"/>
</dbReference>
<dbReference type="InterPro" id="IPR003599">
    <property type="entry name" value="Ig_sub"/>
</dbReference>
<dbReference type="SMART" id="SM00407">
    <property type="entry name" value="IGc1"/>
    <property type="match status" value="2"/>
</dbReference>
<feature type="domain" description="Ig-like" evidence="6">
    <location>
        <begin position="169"/>
        <end position="266"/>
    </location>
</feature>
<accession>A0ABM4FG36</accession>
<dbReference type="Pfam" id="PF07686">
    <property type="entry name" value="V-set"/>
    <property type="match status" value="1"/>
</dbReference>
<dbReference type="Pfam" id="PF07654">
    <property type="entry name" value="C1-set"/>
    <property type="match status" value="2"/>
</dbReference>